<dbReference type="AlphaFoldDB" id="A0A7J8RIN8"/>
<reference evidence="1 2" key="1">
    <citation type="journal article" date="2019" name="Genome Biol. Evol.">
        <title>Insights into the evolution of the New World diploid cottons (Gossypium, subgenus Houzingenia) based on genome sequencing.</title>
        <authorList>
            <person name="Grover C.E."/>
            <person name="Arick M.A. 2nd"/>
            <person name="Thrash A."/>
            <person name="Conover J.L."/>
            <person name="Sanders W.S."/>
            <person name="Peterson D.G."/>
            <person name="Frelichowski J.E."/>
            <person name="Scheffler J.A."/>
            <person name="Scheffler B.E."/>
            <person name="Wendel J.F."/>
        </authorList>
    </citation>
    <scope>NUCLEOTIDE SEQUENCE [LARGE SCALE GENOMIC DNA]</scope>
    <source>
        <strain evidence="1">27</strain>
        <tissue evidence="1">Leaf</tissue>
    </source>
</reference>
<dbReference type="Proteomes" id="UP000593561">
    <property type="component" value="Unassembled WGS sequence"/>
</dbReference>
<evidence type="ECO:0000313" key="1">
    <source>
        <dbReference type="EMBL" id="MBA0613611.1"/>
    </source>
</evidence>
<dbReference type="EMBL" id="JABFAC010000005">
    <property type="protein sequence ID" value="MBA0613611.1"/>
    <property type="molecule type" value="Genomic_DNA"/>
</dbReference>
<accession>A0A7J8RIN8</accession>
<proteinExistence type="predicted"/>
<name>A0A7J8RIN8_GOSDV</name>
<organism evidence="1 2">
    <name type="scientific">Gossypium davidsonii</name>
    <name type="common">Davidson's cotton</name>
    <name type="synonym">Gossypium klotzschianum subsp. davidsonii</name>
    <dbReference type="NCBI Taxonomy" id="34287"/>
    <lineage>
        <taxon>Eukaryota</taxon>
        <taxon>Viridiplantae</taxon>
        <taxon>Streptophyta</taxon>
        <taxon>Embryophyta</taxon>
        <taxon>Tracheophyta</taxon>
        <taxon>Spermatophyta</taxon>
        <taxon>Magnoliopsida</taxon>
        <taxon>eudicotyledons</taxon>
        <taxon>Gunneridae</taxon>
        <taxon>Pentapetalae</taxon>
        <taxon>rosids</taxon>
        <taxon>malvids</taxon>
        <taxon>Malvales</taxon>
        <taxon>Malvaceae</taxon>
        <taxon>Malvoideae</taxon>
        <taxon>Gossypium</taxon>
    </lineage>
</organism>
<comment type="caution">
    <text evidence="1">The sequence shown here is derived from an EMBL/GenBank/DDBJ whole genome shotgun (WGS) entry which is preliminary data.</text>
</comment>
<keyword evidence="2" id="KW-1185">Reference proteome</keyword>
<gene>
    <name evidence="1" type="ORF">Godav_014007</name>
</gene>
<evidence type="ECO:0000313" key="2">
    <source>
        <dbReference type="Proteomes" id="UP000593561"/>
    </source>
</evidence>
<protein>
    <submittedName>
        <fullName evidence="1">Uncharacterized protein</fullName>
    </submittedName>
</protein>
<sequence length="23" mass="2579">MIRAVKSHGWSKKSCGHNIVVIQ</sequence>